<evidence type="ECO:0000259" key="2">
    <source>
        <dbReference type="SMART" id="SM00672"/>
    </source>
</evidence>
<sequence>MQSLQVITLLSLLLSPLTSAQSFNQANCTVFNWDHNEAYLKNLPSPTNKNLTCALTAAGDARSIARTNLTRLSATAFATVVDETVGSATLTEEFSDSTVGAIDGTRVLRPGQSAYLNFTAYQYCYTGTVEGCTAGVKNRTAVEACAPLYHASADDSVVLDGFYTVVNATFVISATIFIILISSQLYFQSHHGGSWNHFSSHDEAFGASGSDCTLAQAGKGLSSAAIRCRIKAAQSRMAHFLEAQSRTPEAAIAEYERRYGRPPPPGFREWVQFALDHDSRVIDDFDQIEIDLQPYRTDEARRVFHRLNERYQDDWPKTRRVAFVDGHVNASGGLLYGDEWTTILAPFAHALPRKFLIYLSTIDEPRVLAKAGGMHPDDNVTFVDHQRRSIETLVKESCTEVEHRQVDEERDVCRSPEPGKLHALIASPSSFIYTQARVPILSFGRMSAFRDILVPCPCYVTNGVAPDEGKTDTDSVPFRDKLKTVYWRGRSTGGQALRATWRYGHRQRFVGFVHALQRAAEVFEVSRYFGGAAAVVRGWEGRTTRALRNAFDVQMGGYIQCDGEACGEMERVLGPAHFEAQQAERQFRYLFDLDGNSMSCRFYHLLSQPAVVLKQTWFEEWHDQRLIPWAHYIPVTMGMEELPSVMDFLINDPEGERLSAEIAAAGSAWSRRVLREIDLSIYVYRLLLEMAAIFGPLDEDEKVWETVTEQLL</sequence>
<dbReference type="Pfam" id="PF19535">
    <property type="entry name" value="DUF6060"/>
    <property type="match status" value="1"/>
</dbReference>
<feature type="domain" description="Glycosyl transferase CAP10" evidence="2">
    <location>
        <begin position="414"/>
        <end position="689"/>
    </location>
</feature>
<dbReference type="AlphaFoldDB" id="A0A2V5HVF3"/>
<gene>
    <name evidence="3" type="ORF">BO99DRAFT_442506</name>
</gene>
<dbReference type="InterPro" id="IPR006598">
    <property type="entry name" value="CAP10"/>
</dbReference>
<evidence type="ECO:0000256" key="1">
    <source>
        <dbReference type="SAM" id="SignalP"/>
    </source>
</evidence>
<dbReference type="SMART" id="SM00672">
    <property type="entry name" value="CAP10"/>
    <property type="match status" value="1"/>
</dbReference>
<dbReference type="PANTHER" id="PTHR12203:SF118">
    <property type="entry name" value="BETA-1,2-XYLOSYLTRANSFERASE 1"/>
    <property type="match status" value="1"/>
</dbReference>
<accession>A0A2V5HVF3</accession>
<dbReference type="PANTHER" id="PTHR12203">
    <property type="entry name" value="KDEL LYS-ASP-GLU-LEU CONTAINING - RELATED"/>
    <property type="match status" value="1"/>
</dbReference>
<dbReference type="Pfam" id="PF05686">
    <property type="entry name" value="Glyco_transf_90"/>
    <property type="match status" value="1"/>
</dbReference>
<name>A0A2V5HVF3_ASPV1</name>
<protein>
    <recommendedName>
        <fullName evidence="2">Glycosyl transferase CAP10 domain-containing protein</fullName>
    </recommendedName>
</protein>
<feature type="chain" id="PRO_5015917673" description="Glycosyl transferase CAP10 domain-containing protein" evidence="1">
    <location>
        <begin position="21"/>
        <end position="712"/>
    </location>
</feature>
<proteinExistence type="predicted"/>
<keyword evidence="1" id="KW-0732">Signal</keyword>
<dbReference type="InterPro" id="IPR051091">
    <property type="entry name" value="O-Glucosyltr/Glycosyltrsf_90"/>
</dbReference>
<keyword evidence="4" id="KW-1185">Reference proteome</keyword>
<feature type="signal peptide" evidence="1">
    <location>
        <begin position="1"/>
        <end position="20"/>
    </location>
</feature>
<evidence type="ECO:0000313" key="4">
    <source>
        <dbReference type="Proteomes" id="UP000249829"/>
    </source>
</evidence>
<organism evidence="3 4">
    <name type="scientific">Aspergillus violaceofuscus (strain CBS 115571)</name>
    <dbReference type="NCBI Taxonomy" id="1450538"/>
    <lineage>
        <taxon>Eukaryota</taxon>
        <taxon>Fungi</taxon>
        <taxon>Dikarya</taxon>
        <taxon>Ascomycota</taxon>
        <taxon>Pezizomycotina</taxon>
        <taxon>Eurotiomycetes</taxon>
        <taxon>Eurotiomycetidae</taxon>
        <taxon>Eurotiales</taxon>
        <taxon>Aspergillaceae</taxon>
        <taxon>Aspergillus</taxon>
    </lineage>
</organism>
<dbReference type="EMBL" id="KZ825127">
    <property type="protein sequence ID" value="PYI20260.1"/>
    <property type="molecule type" value="Genomic_DNA"/>
</dbReference>
<reference evidence="3 4" key="1">
    <citation type="submission" date="2018-02" db="EMBL/GenBank/DDBJ databases">
        <title>The genomes of Aspergillus section Nigri reveals drivers in fungal speciation.</title>
        <authorList>
            <consortium name="DOE Joint Genome Institute"/>
            <person name="Vesth T.C."/>
            <person name="Nybo J."/>
            <person name="Theobald S."/>
            <person name="Brandl J."/>
            <person name="Frisvad J.C."/>
            <person name="Nielsen K.F."/>
            <person name="Lyhne E.K."/>
            <person name="Kogle M.E."/>
            <person name="Kuo A."/>
            <person name="Riley R."/>
            <person name="Clum A."/>
            <person name="Nolan M."/>
            <person name="Lipzen A."/>
            <person name="Salamov A."/>
            <person name="Henrissat B."/>
            <person name="Wiebenga A."/>
            <person name="De vries R.P."/>
            <person name="Grigoriev I.V."/>
            <person name="Mortensen U.H."/>
            <person name="Andersen M.R."/>
            <person name="Baker S.E."/>
        </authorList>
    </citation>
    <scope>NUCLEOTIDE SEQUENCE [LARGE SCALE GENOMIC DNA]</scope>
    <source>
        <strain evidence="3 4">CBS 115571</strain>
    </source>
</reference>
<evidence type="ECO:0000313" key="3">
    <source>
        <dbReference type="EMBL" id="PYI20260.1"/>
    </source>
</evidence>
<dbReference type="OMA" id="QENEANW"/>
<dbReference type="InterPro" id="IPR045702">
    <property type="entry name" value="DUF6060"/>
</dbReference>
<dbReference type="Proteomes" id="UP000249829">
    <property type="component" value="Unassembled WGS sequence"/>
</dbReference>